<organism evidence="6 7">
    <name type="scientific">Neogobius melanostomus</name>
    <name type="common">round goby</name>
    <dbReference type="NCBI Taxonomy" id="47308"/>
    <lineage>
        <taxon>Eukaryota</taxon>
        <taxon>Metazoa</taxon>
        <taxon>Chordata</taxon>
        <taxon>Craniata</taxon>
        <taxon>Vertebrata</taxon>
        <taxon>Euteleostomi</taxon>
        <taxon>Actinopterygii</taxon>
        <taxon>Neopterygii</taxon>
        <taxon>Teleostei</taxon>
        <taxon>Neoteleostei</taxon>
        <taxon>Acanthomorphata</taxon>
        <taxon>Gobiaria</taxon>
        <taxon>Gobiiformes</taxon>
        <taxon>Gobioidei</taxon>
        <taxon>Gobiidae</taxon>
        <taxon>Benthophilinae</taxon>
        <taxon>Neogobiini</taxon>
        <taxon>Neogobius</taxon>
    </lineage>
</organism>
<feature type="region of interest" description="Disordered" evidence="4">
    <location>
        <begin position="307"/>
        <end position="332"/>
    </location>
</feature>
<keyword evidence="7" id="KW-1185">Reference proteome</keyword>
<evidence type="ECO:0000313" key="7">
    <source>
        <dbReference type="Proteomes" id="UP000694523"/>
    </source>
</evidence>
<evidence type="ECO:0000256" key="3">
    <source>
        <dbReference type="ARBA" id="ARBA00022833"/>
    </source>
</evidence>
<dbReference type="Pfam" id="PF12171">
    <property type="entry name" value="zf-C2H2_jaz"/>
    <property type="match status" value="1"/>
</dbReference>
<evidence type="ECO:0000256" key="2">
    <source>
        <dbReference type="ARBA" id="ARBA00022771"/>
    </source>
</evidence>
<dbReference type="InterPro" id="IPR026811">
    <property type="entry name" value="CIZ1"/>
</dbReference>
<dbReference type="PANTHER" id="PTHR15491:SF12">
    <property type="entry name" value="CDKN1A INTERACTING ZINC FINGER PROTEIN 1B ISOFORM X1-RELATED"/>
    <property type="match status" value="1"/>
</dbReference>
<dbReference type="InterPro" id="IPR056345">
    <property type="entry name" value="Znf-C2H2_CIZ1"/>
</dbReference>
<accession>A0A8C6SIW3</accession>
<reference evidence="6" key="2">
    <citation type="submission" date="2025-09" db="UniProtKB">
        <authorList>
            <consortium name="Ensembl"/>
        </authorList>
    </citation>
    <scope>IDENTIFICATION</scope>
</reference>
<dbReference type="GO" id="GO:0005634">
    <property type="term" value="C:nucleus"/>
    <property type="evidence" value="ECO:0007669"/>
    <property type="project" value="TreeGrafter"/>
</dbReference>
<dbReference type="GO" id="GO:0003676">
    <property type="term" value="F:nucleic acid binding"/>
    <property type="evidence" value="ECO:0007669"/>
    <property type="project" value="InterPro"/>
</dbReference>
<evidence type="ECO:0000259" key="5">
    <source>
        <dbReference type="PROSITE" id="PS00028"/>
    </source>
</evidence>
<feature type="domain" description="C2H2-type" evidence="5">
    <location>
        <begin position="65"/>
        <end position="87"/>
    </location>
</feature>
<keyword evidence="3" id="KW-0862">Zinc</keyword>
<dbReference type="Ensembl" id="ENSNMLT00000007862.1">
    <property type="protein sequence ID" value="ENSNMLP00000006895.1"/>
    <property type="gene ID" value="ENSNMLG00000004995.1"/>
</dbReference>
<evidence type="ECO:0000256" key="1">
    <source>
        <dbReference type="ARBA" id="ARBA00022723"/>
    </source>
</evidence>
<feature type="region of interest" description="Disordered" evidence="4">
    <location>
        <begin position="112"/>
        <end position="276"/>
    </location>
</feature>
<dbReference type="SUPFAM" id="SSF57667">
    <property type="entry name" value="beta-beta-alpha zinc fingers"/>
    <property type="match status" value="2"/>
</dbReference>
<dbReference type="Gene3D" id="3.30.160.60">
    <property type="entry name" value="Classic Zinc Finger"/>
    <property type="match status" value="1"/>
</dbReference>
<dbReference type="SMART" id="SM00451">
    <property type="entry name" value="ZnF_U1"/>
    <property type="match status" value="2"/>
</dbReference>
<dbReference type="Proteomes" id="UP000694523">
    <property type="component" value="Unplaced"/>
</dbReference>
<dbReference type="PROSITE" id="PS00028">
    <property type="entry name" value="ZINC_FINGER_C2H2_1"/>
    <property type="match status" value="1"/>
</dbReference>
<sequence>MSGAEHHRRLLHITQSAAVAQHTGGRQGAVERWCDVCQSSFTGDIILHRRCKEHKESKKSSRPFCSVCRRHFRTPRKFVEHMKSREHKQQVKLEEAQDEEMITVDAVGCFESESKTRERRQRRNAPGLKGDEGGDPQGLKGDEGGDAQGLNGDEGGEAQGLKETGQGDDEGGDTPGQTGVEGGDARGGMGEDAQGKNRDKGGDKDVRQKETGRGHVEERTERNVAWPEAEEEDGKEGKLGRIGDKETETGDSEDGGDAEELMEEVQTEEFSPHTAHGDSYVVPVSGFFCRLCHRFFFRERTRDEHCGSQEHLSRVLQSETQSRVSPSSEDSA</sequence>
<evidence type="ECO:0000256" key="4">
    <source>
        <dbReference type="SAM" id="MobiDB-lite"/>
    </source>
</evidence>
<dbReference type="InterPro" id="IPR022755">
    <property type="entry name" value="Znf_C2H2_jaz"/>
</dbReference>
<reference evidence="6" key="1">
    <citation type="submission" date="2025-08" db="UniProtKB">
        <authorList>
            <consortium name="Ensembl"/>
        </authorList>
    </citation>
    <scope>IDENTIFICATION</scope>
</reference>
<name>A0A8C6SIW3_9GOBI</name>
<dbReference type="PANTHER" id="PTHR15491">
    <property type="match status" value="1"/>
</dbReference>
<dbReference type="AlphaFoldDB" id="A0A8C6SIW3"/>
<feature type="compositionally biased region" description="Basic and acidic residues" evidence="4">
    <location>
        <begin position="193"/>
        <end position="222"/>
    </location>
</feature>
<keyword evidence="2" id="KW-0863">Zinc-finger</keyword>
<dbReference type="InterPro" id="IPR003604">
    <property type="entry name" value="Matrin/U1-like-C_Znf_C2H2"/>
</dbReference>
<evidence type="ECO:0000313" key="6">
    <source>
        <dbReference type="Ensembl" id="ENSNMLP00000006895.1"/>
    </source>
</evidence>
<proteinExistence type="predicted"/>
<keyword evidence="1" id="KW-0479">Metal-binding</keyword>
<protein>
    <recommendedName>
        <fullName evidence="5">C2H2-type domain-containing protein</fullName>
    </recommendedName>
</protein>
<feature type="compositionally biased region" description="Gly residues" evidence="4">
    <location>
        <begin position="179"/>
        <end position="190"/>
    </location>
</feature>
<feature type="compositionally biased region" description="Polar residues" evidence="4">
    <location>
        <begin position="315"/>
        <end position="332"/>
    </location>
</feature>
<feature type="compositionally biased region" description="Acidic residues" evidence="4">
    <location>
        <begin position="249"/>
        <end position="267"/>
    </location>
</feature>
<dbReference type="InterPro" id="IPR036236">
    <property type="entry name" value="Znf_C2H2_sf"/>
</dbReference>
<dbReference type="Pfam" id="PF23330">
    <property type="entry name" value="zf-C2H2_14"/>
    <property type="match status" value="1"/>
</dbReference>
<feature type="compositionally biased region" description="Basic and acidic residues" evidence="4">
    <location>
        <begin position="235"/>
        <end position="248"/>
    </location>
</feature>
<dbReference type="GO" id="GO:0008270">
    <property type="term" value="F:zinc ion binding"/>
    <property type="evidence" value="ECO:0007669"/>
    <property type="project" value="UniProtKB-KW"/>
</dbReference>
<dbReference type="InterPro" id="IPR013087">
    <property type="entry name" value="Znf_C2H2_type"/>
</dbReference>